<dbReference type="InterPro" id="IPR045087">
    <property type="entry name" value="Cu-oxidase_fam"/>
</dbReference>
<dbReference type="InterPro" id="IPR011707">
    <property type="entry name" value="Cu-oxidase-like_N"/>
</dbReference>
<evidence type="ECO:0000256" key="3">
    <source>
        <dbReference type="SAM" id="MobiDB-lite"/>
    </source>
</evidence>
<dbReference type="GO" id="GO:0016491">
    <property type="term" value="F:oxidoreductase activity"/>
    <property type="evidence" value="ECO:0007669"/>
    <property type="project" value="UniProtKB-KW"/>
</dbReference>
<dbReference type="Pfam" id="PF07732">
    <property type="entry name" value="Cu-oxidase_3"/>
    <property type="match status" value="1"/>
</dbReference>
<evidence type="ECO:0000256" key="1">
    <source>
        <dbReference type="ARBA" id="ARBA00022723"/>
    </source>
</evidence>
<dbReference type="Gene3D" id="2.60.40.420">
    <property type="entry name" value="Cupredoxins - blue copper proteins"/>
    <property type="match status" value="3"/>
</dbReference>
<dbReference type="InterPro" id="IPR011706">
    <property type="entry name" value="Cu-oxidase_C"/>
</dbReference>
<feature type="domain" description="Plastocyanin-like" evidence="5">
    <location>
        <begin position="3"/>
        <end position="94"/>
    </location>
</feature>
<evidence type="ECO:0000313" key="7">
    <source>
        <dbReference type="Proteomes" id="UP000503820"/>
    </source>
</evidence>
<dbReference type="GO" id="GO:0005507">
    <property type="term" value="F:copper ion binding"/>
    <property type="evidence" value="ECO:0007669"/>
    <property type="project" value="InterPro"/>
</dbReference>
<feature type="domain" description="Plastocyanin-like" evidence="4">
    <location>
        <begin position="405"/>
        <end position="535"/>
    </location>
</feature>
<feature type="region of interest" description="Disordered" evidence="3">
    <location>
        <begin position="236"/>
        <end position="337"/>
    </location>
</feature>
<protein>
    <recommendedName>
        <fullName evidence="8">Multicopper oxidase</fullName>
    </recommendedName>
</protein>
<keyword evidence="7" id="KW-1185">Reference proteome</keyword>
<dbReference type="AlphaFoldDB" id="A0A7J0BRM6"/>
<feature type="compositionally biased region" description="Basic and acidic residues" evidence="3">
    <location>
        <begin position="239"/>
        <end position="257"/>
    </location>
</feature>
<name>A0A7J0BRM6_9BACT</name>
<evidence type="ECO:0000259" key="5">
    <source>
        <dbReference type="Pfam" id="PF07732"/>
    </source>
</evidence>
<dbReference type="EMBL" id="BLVP01000001">
    <property type="protein sequence ID" value="GFM35664.1"/>
    <property type="molecule type" value="Genomic_DNA"/>
</dbReference>
<dbReference type="InterPro" id="IPR002355">
    <property type="entry name" value="Cu_oxidase_Cu_BS"/>
</dbReference>
<evidence type="ECO:0008006" key="8">
    <source>
        <dbReference type="Google" id="ProtNLM"/>
    </source>
</evidence>
<dbReference type="Pfam" id="PF07731">
    <property type="entry name" value="Cu-oxidase_2"/>
    <property type="match status" value="1"/>
</dbReference>
<proteinExistence type="predicted"/>
<comment type="caution">
    <text evidence="6">The sequence shown here is derived from an EMBL/GenBank/DDBJ whole genome shotgun (WGS) entry which is preliminary data.</text>
</comment>
<dbReference type="PANTHER" id="PTHR48267:SF1">
    <property type="entry name" value="BILIRUBIN OXIDASE"/>
    <property type="match status" value="1"/>
</dbReference>
<keyword evidence="2" id="KW-0560">Oxidoreductase</keyword>
<organism evidence="6 7">
    <name type="scientific">Desulfovibrio psychrotolerans</name>
    <dbReference type="NCBI Taxonomy" id="415242"/>
    <lineage>
        <taxon>Bacteria</taxon>
        <taxon>Pseudomonadati</taxon>
        <taxon>Thermodesulfobacteriota</taxon>
        <taxon>Desulfovibrionia</taxon>
        <taxon>Desulfovibrionales</taxon>
        <taxon>Desulfovibrionaceae</taxon>
        <taxon>Desulfovibrio</taxon>
    </lineage>
</organism>
<reference evidence="6 7" key="1">
    <citation type="submission" date="2020-05" db="EMBL/GenBank/DDBJ databases">
        <title>Draft genome sequence of Desulfovibrio psychrotolerans JS1T.</title>
        <authorList>
            <person name="Ueno A."/>
            <person name="Tamazawa S."/>
            <person name="Tamamura S."/>
            <person name="Murakami T."/>
            <person name="Kiyama T."/>
            <person name="Inomata H."/>
            <person name="Amano Y."/>
            <person name="Miyakawa K."/>
            <person name="Tamaki H."/>
            <person name="Naganuma T."/>
            <person name="Kaneko K."/>
        </authorList>
    </citation>
    <scope>NUCLEOTIDE SEQUENCE [LARGE SCALE GENOMIC DNA]</scope>
    <source>
        <strain evidence="6 7">JS1</strain>
    </source>
</reference>
<dbReference type="InterPro" id="IPR008972">
    <property type="entry name" value="Cupredoxin"/>
</dbReference>
<feature type="compositionally biased region" description="Basic and acidic residues" evidence="3">
    <location>
        <begin position="294"/>
        <end position="314"/>
    </location>
</feature>
<evidence type="ECO:0000256" key="2">
    <source>
        <dbReference type="ARBA" id="ARBA00023002"/>
    </source>
</evidence>
<sequence length="535" mass="58960">MHNPTFVVRRGERFALRMENTLKEPTIIHWHGVECDWRQAGHPRYEAGPGQTYNYDFPVTNRAATLWYHPHPHGVTGKQAHQGLVGFFIVRDAQEESFAERLGVRLGVSDLPVAIHDRRLDPSGQPIYAPTPEDFQMGWLGNAVFCNNERHARISVPAGYVRLRLLNACNARLLKLGVMAHDAPLPFTVIAADGGFLTAPVSAKAVFMAPGERTEILLDLRRFAPETAVSIVNLPFDPMHNEHEGHGAAGHDGHNGHDGQAGQKTSAAHSDHQQAIPHAADNRLNSSHPSPHAAHSEQENHGAHEGHREQEETAAHIQHGASAPPVSHGAHALPQDILPEGSPFVIATLQTTLPDTKPSQSPLSDVPPALPDSYSPSFKAAIALSEHPATKDEIPVQRFRLALSGSGHEAKWTINGLTFDMHATPIRVPARSAEIWELENEQRSMPHPMHLHGYFFQVLARVNSPQQVQELAQDAKGRVATDLGPKDTVLVWPGETVRILVDFSHPYPEEAQLFMFHCHNLEHEDAGMMLNVLVE</sequence>
<evidence type="ECO:0000313" key="6">
    <source>
        <dbReference type="EMBL" id="GFM35664.1"/>
    </source>
</evidence>
<dbReference type="SUPFAM" id="SSF49503">
    <property type="entry name" value="Cupredoxins"/>
    <property type="match status" value="3"/>
</dbReference>
<keyword evidence="1" id="KW-0479">Metal-binding</keyword>
<dbReference type="PANTHER" id="PTHR48267">
    <property type="entry name" value="CUPREDOXIN SUPERFAMILY PROTEIN"/>
    <property type="match status" value="1"/>
</dbReference>
<gene>
    <name evidence="6" type="ORF">DSM19430T_03480</name>
</gene>
<accession>A0A7J0BRM6</accession>
<dbReference type="Proteomes" id="UP000503820">
    <property type="component" value="Unassembled WGS sequence"/>
</dbReference>
<evidence type="ECO:0000259" key="4">
    <source>
        <dbReference type="Pfam" id="PF07731"/>
    </source>
</evidence>
<dbReference type="PROSITE" id="PS00080">
    <property type="entry name" value="MULTICOPPER_OXIDASE2"/>
    <property type="match status" value="1"/>
</dbReference>